<evidence type="ECO:0000313" key="1">
    <source>
        <dbReference type="EMBL" id="MBI6875572.1"/>
    </source>
</evidence>
<dbReference type="Proteomes" id="UP000622687">
    <property type="component" value="Unassembled WGS sequence"/>
</dbReference>
<sequence length="144" mass="17069">MNSIKESYINSKVVYYDDIDKDKLYNAKKTDLINLSVINSNVKEKEAMERQEQIEYKIKDLLKNSKVNIKNTTPIINNINKQLMQDNLLMKIKIESMKQTFKNISSYCSNLNEQKLEMNNKYINNILKDIFDNFMLEIEKAKED</sequence>
<dbReference type="AlphaFoldDB" id="A0A934I2D8"/>
<keyword evidence="2" id="KW-1185">Reference proteome</keyword>
<proteinExistence type="predicted"/>
<gene>
    <name evidence="1" type="ORF">I6U51_23140</name>
</gene>
<comment type="caution">
    <text evidence="1">The sequence shown here is derived from an EMBL/GenBank/DDBJ whole genome shotgun (WGS) entry which is preliminary data.</text>
</comment>
<name>A0A934I2D8_9CLOT</name>
<evidence type="ECO:0000313" key="2">
    <source>
        <dbReference type="Proteomes" id="UP000622687"/>
    </source>
</evidence>
<accession>A0A934I2D8</accession>
<protein>
    <submittedName>
        <fullName evidence="1">Uncharacterized protein</fullName>
    </submittedName>
</protein>
<reference evidence="1" key="1">
    <citation type="submission" date="2020-12" db="EMBL/GenBank/DDBJ databases">
        <title>Clostridium thailandense sp. nov., a novel acetogenic bacterium isolated from peat land soil in Thailand.</title>
        <authorList>
            <person name="Chaikitkaew S."/>
            <person name="Birkeland N.K."/>
        </authorList>
    </citation>
    <scope>NUCLEOTIDE SEQUENCE</scope>
    <source>
        <strain evidence="1">DSM 17425</strain>
    </source>
</reference>
<organism evidence="1 2">
    <name type="scientific">Clostridium aciditolerans</name>
    <dbReference type="NCBI Taxonomy" id="339861"/>
    <lineage>
        <taxon>Bacteria</taxon>
        <taxon>Bacillati</taxon>
        <taxon>Bacillota</taxon>
        <taxon>Clostridia</taxon>
        <taxon>Eubacteriales</taxon>
        <taxon>Clostridiaceae</taxon>
        <taxon>Clostridium</taxon>
    </lineage>
</organism>
<dbReference type="RefSeq" id="WP_211144910.1">
    <property type="nucleotide sequence ID" value="NZ_JAEEGB010000045.1"/>
</dbReference>
<dbReference type="EMBL" id="JAEEGB010000045">
    <property type="protein sequence ID" value="MBI6875572.1"/>
    <property type="molecule type" value="Genomic_DNA"/>
</dbReference>